<dbReference type="EMBL" id="CAOQHR010000012">
    <property type="protein sequence ID" value="CAI6341521.1"/>
    <property type="molecule type" value="Genomic_DNA"/>
</dbReference>
<accession>A0A9W4USI5</accession>
<gene>
    <name evidence="1" type="ORF">PDIGIT_LOCUS14718</name>
</gene>
<proteinExistence type="predicted"/>
<dbReference type="AlphaFoldDB" id="A0A9W4USI5"/>
<keyword evidence="2" id="KW-1185">Reference proteome</keyword>
<dbReference type="Proteomes" id="UP001152607">
    <property type="component" value="Unassembled WGS sequence"/>
</dbReference>
<reference evidence="1" key="1">
    <citation type="submission" date="2023-01" db="EMBL/GenBank/DDBJ databases">
        <authorList>
            <person name="Van Ghelder C."/>
            <person name="Rancurel C."/>
        </authorList>
    </citation>
    <scope>NUCLEOTIDE SEQUENCE</scope>
    <source>
        <strain evidence="1">CNCM I-4278</strain>
    </source>
</reference>
<evidence type="ECO:0000313" key="1">
    <source>
        <dbReference type="EMBL" id="CAI6341521.1"/>
    </source>
</evidence>
<comment type="caution">
    <text evidence="1">The sequence shown here is derived from an EMBL/GenBank/DDBJ whole genome shotgun (WGS) entry which is preliminary data.</text>
</comment>
<sequence>MANFMSLPAEIRYEIYDQAMFPHHDYVAIYHCTAPKDVVSTVLKSPIFRLSACIRKEAMIRLFKTKLFEFSDFATALHFLGWAGKYGEELITKVKLLGIGEGTSIDQAVATPLGERLVAMKALKSITIMKLIEAPRYAECADVDLSEKMPFLKELEKENVEVKILRVGGLSQSLAMHGTPNPM</sequence>
<name>A0A9W4USI5_9PLEO</name>
<evidence type="ECO:0000313" key="2">
    <source>
        <dbReference type="Proteomes" id="UP001152607"/>
    </source>
</evidence>
<protein>
    <submittedName>
        <fullName evidence="1">Uncharacterized protein</fullName>
    </submittedName>
</protein>
<organism evidence="1 2">
    <name type="scientific">Periconia digitata</name>
    <dbReference type="NCBI Taxonomy" id="1303443"/>
    <lineage>
        <taxon>Eukaryota</taxon>
        <taxon>Fungi</taxon>
        <taxon>Dikarya</taxon>
        <taxon>Ascomycota</taxon>
        <taxon>Pezizomycotina</taxon>
        <taxon>Dothideomycetes</taxon>
        <taxon>Pleosporomycetidae</taxon>
        <taxon>Pleosporales</taxon>
        <taxon>Massarineae</taxon>
        <taxon>Periconiaceae</taxon>
        <taxon>Periconia</taxon>
    </lineage>
</organism>
<dbReference type="OrthoDB" id="62952at2759"/>